<evidence type="ECO:0000256" key="1">
    <source>
        <dbReference type="ARBA" id="ARBA00009437"/>
    </source>
</evidence>
<evidence type="ECO:0000256" key="3">
    <source>
        <dbReference type="ARBA" id="ARBA00023125"/>
    </source>
</evidence>
<dbReference type="InterPro" id="IPR036390">
    <property type="entry name" value="WH_DNA-bd_sf"/>
</dbReference>
<dbReference type="RefSeq" id="WP_264771815.1">
    <property type="nucleotide sequence ID" value="NZ_JAPDOG010000007.1"/>
</dbReference>
<comment type="similarity">
    <text evidence="1">Belongs to the LysR transcriptional regulatory family.</text>
</comment>
<dbReference type="EMBL" id="JAPDOG010000007">
    <property type="protein sequence ID" value="MCW3781856.1"/>
    <property type="molecule type" value="Genomic_DNA"/>
</dbReference>
<protein>
    <submittedName>
        <fullName evidence="6">LysR substrate-binding domain-containing protein</fullName>
    </submittedName>
</protein>
<reference evidence="6 7" key="1">
    <citation type="submission" date="2022-10" db="EMBL/GenBank/DDBJ databases">
        <title>Defluviimonas sp. CAU 1641 isolated from mud.</title>
        <authorList>
            <person name="Kim W."/>
        </authorList>
    </citation>
    <scope>NUCLEOTIDE SEQUENCE [LARGE SCALE GENOMIC DNA]</scope>
    <source>
        <strain evidence="6 7">CAU 1641</strain>
    </source>
</reference>
<name>A0ABT3J2G2_9RHOB</name>
<dbReference type="Proteomes" id="UP001207582">
    <property type="component" value="Unassembled WGS sequence"/>
</dbReference>
<dbReference type="SUPFAM" id="SSF46785">
    <property type="entry name" value="Winged helix' DNA-binding domain"/>
    <property type="match status" value="1"/>
</dbReference>
<evidence type="ECO:0000259" key="5">
    <source>
        <dbReference type="PROSITE" id="PS50931"/>
    </source>
</evidence>
<evidence type="ECO:0000256" key="4">
    <source>
        <dbReference type="ARBA" id="ARBA00023163"/>
    </source>
</evidence>
<comment type="caution">
    <text evidence="6">The sequence shown here is derived from an EMBL/GenBank/DDBJ whole genome shotgun (WGS) entry which is preliminary data.</text>
</comment>
<sequence>MQWSDLPPLNSLRAFAALAEAGSFVAAGRALGVSHGAVTQQVRALEDRLGTALVERRGRGVGLTPEGADLARSLAQGFGTIHAAVSSLAGAERQRPVEITMSPAFATCWLMPRLAGFRRRHPGIALTLIPTSEIIEPRPGGVDVAIRYAERGRAPPDATAVLVADMAAVAAPALLAGRRIARPEDLGALPWLEELGTSEVRDWMSRKGAGAARPPVSQMPGNLIIEALRRGEGVTYTALPFVAEEIRRGALVSFFADPGFGIYHIRTAEGAGRAASRTFLRWLCRETERSPLTPP</sequence>
<dbReference type="Gene3D" id="3.40.190.10">
    <property type="entry name" value="Periplasmic binding protein-like II"/>
    <property type="match status" value="2"/>
</dbReference>
<dbReference type="InterPro" id="IPR058163">
    <property type="entry name" value="LysR-type_TF_proteobact-type"/>
</dbReference>
<dbReference type="InterPro" id="IPR000847">
    <property type="entry name" value="LysR_HTH_N"/>
</dbReference>
<dbReference type="Pfam" id="PF03466">
    <property type="entry name" value="LysR_substrate"/>
    <property type="match status" value="1"/>
</dbReference>
<evidence type="ECO:0000313" key="6">
    <source>
        <dbReference type="EMBL" id="MCW3781856.1"/>
    </source>
</evidence>
<dbReference type="PANTHER" id="PTHR30537">
    <property type="entry name" value="HTH-TYPE TRANSCRIPTIONAL REGULATOR"/>
    <property type="match status" value="1"/>
</dbReference>
<dbReference type="InterPro" id="IPR036388">
    <property type="entry name" value="WH-like_DNA-bd_sf"/>
</dbReference>
<evidence type="ECO:0000256" key="2">
    <source>
        <dbReference type="ARBA" id="ARBA00023015"/>
    </source>
</evidence>
<dbReference type="PROSITE" id="PS50931">
    <property type="entry name" value="HTH_LYSR"/>
    <property type="match status" value="1"/>
</dbReference>
<dbReference type="SUPFAM" id="SSF53850">
    <property type="entry name" value="Periplasmic binding protein-like II"/>
    <property type="match status" value="1"/>
</dbReference>
<organism evidence="6 7">
    <name type="scientific">Defluviimonas salinarum</name>
    <dbReference type="NCBI Taxonomy" id="2992147"/>
    <lineage>
        <taxon>Bacteria</taxon>
        <taxon>Pseudomonadati</taxon>
        <taxon>Pseudomonadota</taxon>
        <taxon>Alphaproteobacteria</taxon>
        <taxon>Rhodobacterales</taxon>
        <taxon>Paracoccaceae</taxon>
        <taxon>Albidovulum</taxon>
    </lineage>
</organism>
<evidence type="ECO:0000313" key="7">
    <source>
        <dbReference type="Proteomes" id="UP001207582"/>
    </source>
</evidence>
<gene>
    <name evidence="6" type="ORF">OM960_09645</name>
</gene>
<dbReference type="Gene3D" id="1.10.10.10">
    <property type="entry name" value="Winged helix-like DNA-binding domain superfamily/Winged helix DNA-binding domain"/>
    <property type="match status" value="1"/>
</dbReference>
<dbReference type="PANTHER" id="PTHR30537:SF79">
    <property type="entry name" value="TRANSCRIPTIONAL REGULATOR-RELATED"/>
    <property type="match status" value="1"/>
</dbReference>
<accession>A0ABT3J2G2</accession>
<keyword evidence="3" id="KW-0238">DNA-binding</keyword>
<keyword evidence="4" id="KW-0804">Transcription</keyword>
<keyword evidence="2" id="KW-0805">Transcription regulation</keyword>
<dbReference type="InterPro" id="IPR005119">
    <property type="entry name" value="LysR_subst-bd"/>
</dbReference>
<dbReference type="Pfam" id="PF00126">
    <property type="entry name" value="HTH_1"/>
    <property type="match status" value="1"/>
</dbReference>
<proteinExistence type="inferred from homology"/>
<keyword evidence="7" id="KW-1185">Reference proteome</keyword>
<feature type="domain" description="HTH lysR-type" evidence="5">
    <location>
        <begin position="7"/>
        <end position="64"/>
    </location>
</feature>